<sequence length="86" mass="10050">MQDEGWREAVQKELNALEKFNVWTPCELPISEKAIETRWIISTRHLDISTAFLNGEIQSTVYMKPPEGTNRKRGVLKLKKAMYDLR</sequence>
<organism evidence="2 3">
    <name type="scientific">Dryococelus australis</name>
    <dbReference type="NCBI Taxonomy" id="614101"/>
    <lineage>
        <taxon>Eukaryota</taxon>
        <taxon>Metazoa</taxon>
        <taxon>Ecdysozoa</taxon>
        <taxon>Arthropoda</taxon>
        <taxon>Hexapoda</taxon>
        <taxon>Insecta</taxon>
        <taxon>Pterygota</taxon>
        <taxon>Neoptera</taxon>
        <taxon>Polyneoptera</taxon>
        <taxon>Phasmatodea</taxon>
        <taxon>Verophasmatodea</taxon>
        <taxon>Anareolatae</taxon>
        <taxon>Phasmatidae</taxon>
        <taxon>Eurycanthinae</taxon>
        <taxon>Dryococelus</taxon>
    </lineage>
</organism>
<feature type="domain" description="Reverse transcriptase Ty1/copia-type" evidence="1">
    <location>
        <begin position="44"/>
        <end position="86"/>
    </location>
</feature>
<reference evidence="2 3" key="1">
    <citation type="submission" date="2023-02" db="EMBL/GenBank/DDBJ databases">
        <title>LHISI_Scaffold_Assembly.</title>
        <authorList>
            <person name="Stuart O.P."/>
            <person name="Cleave R."/>
            <person name="Magrath M.J.L."/>
            <person name="Mikheyev A.S."/>
        </authorList>
    </citation>
    <scope>NUCLEOTIDE SEQUENCE [LARGE SCALE GENOMIC DNA]</scope>
    <source>
        <strain evidence="2">Daus_M_001</strain>
        <tissue evidence="2">Leg muscle</tissue>
    </source>
</reference>
<accession>A0ABQ9HU39</accession>
<dbReference type="EMBL" id="JARBHB010000003">
    <property type="protein sequence ID" value="KAJ8887898.1"/>
    <property type="molecule type" value="Genomic_DNA"/>
</dbReference>
<dbReference type="Pfam" id="PF07727">
    <property type="entry name" value="RVT_2"/>
    <property type="match status" value="1"/>
</dbReference>
<dbReference type="InterPro" id="IPR013103">
    <property type="entry name" value="RVT_2"/>
</dbReference>
<dbReference type="Proteomes" id="UP001159363">
    <property type="component" value="Chromosome 3"/>
</dbReference>
<keyword evidence="3" id="KW-1185">Reference proteome</keyword>
<proteinExistence type="predicted"/>
<gene>
    <name evidence="2" type="ORF">PR048_007382</name>
</gene>
<comment type="caution">
    <text evidence="2">The sequence shown here is derived from an EMBL/GenBank/DDBJ whole genome shotgun (WGS) entry which is preliminary data.</text>
</comment>
<name>A0ABQ9HU39_9NEOP</name>
<evidence type="ECO:0000313" key="2">
    <source>
        <dbReference type="EMBL" id="KAJ8887898.1"/>
    </source>
</evidence>
<protein>
    <recommendedName>
        <fullName evidence="1">Reverse transcriptase Ty1/copia-type domain-containing protein</fullName>
    </recommendedName>
</protein>
<evidence type="ECO:0000259" key="1">
    <source>
        <dbReference type="Pfam" id="PF07727"/>
    </source>
</evidence>
<evidence type="ECO:0000313" key="3">
    <source>
        <dbReference type="Proteomes" id="UP001159363"/>
    </source>
</evidence>